<dbReference type="InterPro" id="IPR000719">
    <property type="entry name" value="Prot_kinase_dom"/>
</dbReference>
<dbReference type="EMBL" id="SPLM01000002">
    <property type="protein sequence ID" value="TMW68781.1"/>
    <property type="molecule type" value="Genomic_DNA"/>
</dbReference>
<organism evidence="4 5">
    <name type="scientific">Pythium oligandrum</name>
    <name type="common">Mycoparasitic fungus</name>
    <dbReference type="NCBI Taxonomy" id="41045"/>
    <lineage>
        <taxon>Eukaryota</taxon>
        <taxon>Sar</taxon>
        <taxon>Stramenopiles</taxon>
        <taxon>Oomycota</taxon>
        <taxon>Peronosporomycetes</taxon>
        <taxon>Pythiales</taxon>
        <taxon>Pythiaceae</taxon>
        <taxon>Pythium</taxon>
    </lineage>
</organism>
<dbReference type="OrthoDB" id="248923at2759"/>
<dbReference type="InterPro" id="IPR008271">
    <property type="entry name" value="Ser/Thr_kinase_AS"/>
</dbReference>
<reference evidence="4" key="1">
    <citation type="submission" date="2019-03" db="EMBL/GenBank/DDBJ databases">
        <title>Long read genome sequence of the mycoparasitic Pythium oligandrum ATCC 38472 isolated from sugarbeet rhizosphere.</title>
        <authorList>
            <person name="Gaulin E."/>
        </authorList>
    </citation>
    <scope>NUCLEOTIDE SEQUENCE</scope>
    <source>
        <strain evidence="4">ATCC 38472_TT</strain>
    </source>
</reference>
<evidence type="ECO:0000313" key="5">
    <source>
        <dbReference type="Proteomes" id="UP000794436"/>
    </source>
</evidence>
<evidence type="ECO:0000256" key="2">
    <source>
        <dbReference type="SAM" id="MobiDB-lite"/>
    </source>
</evidence>
<evidence type="ECO:0000256" key="1">
    <source>
        <dbReference type="ARBA" id="ARBA00022741"/>
    </source>
</evidence>
<dbReference type="GO" id="GO:0005737">
    <property type="term" value="C:cytoplasm"/>
    <property type="evidence" value="ECO:0007669"/>
    <property type="project" value="TreeGrafter"/>
</dbReference>
<dbReference type="Gene3D" id="1.10.510.10">
    <property type="entry name" value="Transferase(Phosphotransferase) domain 1"/>
    <property type="match status" value="1"/>
</dbReference>
<dbReference type="SUPFAM" id="SSF56112">
    <property type="entry name" value="Protein kinase-like (PK-like)"/>
    <property type="match status" value="1"/>
</dbReference>
<dbReference type="PROSITE" id="PS00108">
    <property type="entry name" value="PROTEIN_KINASE_ST"/>
    <property type="match status" value="1"/>
</dbReference>
<dbReference type="PANTHER" id="PTHR22967:SF92">
    <property type="entry name" value="LD17053P"/>
    <property type="match status" value="1"/>
</dbReference>
<name>A0A8K1CS19_PYTOL</name>
<dbReference type="GO" id="GO:0004674">
    <property type="term" value="F:protein serine/threonine kinase activity"/>
    <property type="evidence" value="ECO:0007669"/>
    <property type="project" value="TreeGrafter"/>
</dbReference>
<dbReference type="Pfam" id="PF00069">
    <property type="entry name" value="Pkinase"/>
    <property type="match status" value="1"/>
</dbReference>
<keyword evidence="5" id="KW-1185">Reference proteome</keyword>
<dbReference type="Proteomes" id="UP000794436">
    <property type="component" value="Unassembled WGS sequence"/>
</dbReference>
<dbReference type="PANTHER" id="PTHR22967">
    <property type="entry name" value="SERINE/THREONINE PROTEIN KINASE"/>
    <property type="match status" value="1"/>
</dbReference>
<accession>A0A8K1CS19</accession>
<feature type="compositionally biased region" description="Basic and acidic residues" evidence="2">
    <location>
        <begin position="146"/>
        <end position="164"/>
    </location>
</feature>
<dbReference type="PROSITE" id="PS50011">
    <property type="entry name" value="PROTEIN_KINASE_DOM"/>
    <property type="match status" value="1"/>
</dbReference>
<feature type="domain" description="Protein kinase" evidence="3">
    <location>
        <begin position="258"/>
        <end position="550"/>
    </location>
</feature>
<dbReference type="GO" id="GO:0005524">
    <property type="term" value="F:ATP binding"/>
    <property type="evidence" value="ECO:0007669"/>
    <property type="project" value="InterPro"/>
</dbReference>
<dbReference type="AlphaFoldDB" id="A0A8K1CS19"/>
<dbReference type="SMART" id="SM00220">
    <property type="entry name" value="S_TKc"/>
    <property type="match status" value="1"/>
</dbReference>
<gene>
    <name evidence="4" type="ORF">Poli38472_006249</name>
</gene>
<keyword evidence="1" id="KW-0547">Nucleotide-binding</keyword>
<evidence type="ECO:0000259" key="3">
    <source>
        <dbReference type="PROSITE" id="PS50011"/>
    </source>
</evidence>
<sequence>MTEVVHPLPTAMRLVLYTLVGEEPEAVEEGKNRTPDANFNAFPLRSARESVRLDEVLRAFPLGDAYHFAFRNEQGVYVDLTNPSAVVPTWQRKIVARVTPLECAPEVKYIKHQVAEEPVPTYTEHVDERPDYEEYQSFRGSFLSVDDDRTSHDEREAERPDRRWKSPQSRPMEDQYDSAGSRNSNAGNMNADWLRKQTEQAKDFAKKINMEDAKKGASETAKKAKKWGASLLSSVSASIASATSAVKNDTIQVGGITVNVVRPLADGAYAQVLLVRSNGSGETMALKRIICQSEEVERDVQTELRVLRTVKHLNVVPLIEFGEARLQHQEFYFLFPFFERGSLWDAIESARESSSPLWPFSQRVALHLFRGICAGLLAVHRAGFCHRDLKPHNVLLTSSSAGEDFMAYIPVVTDFGSCAPIRVEVRSRKNSLDLHDEASRKSSAPYRAPELFEPVIDGVIDGQSDVWSLGCILYAMAFGSSPFEHPRDGFMKLACMNGRVSFPPEQNGVVRHRSTQFTHEFCDFIRDMLHTNPEERPSVLDALEFAEELLSDEMKR</sequence>
<evidence type="ECO:0000313" key="4">
    <source>
        <dbReference type="EMBL" id="TMW68781.1"/>
    </source>
</evidence>
<feature type="region of interest" description="Disordered" evidence="2">
    <location>
        <begin position="143"/>
        <end position="189"/>
    </location>
</feature>
<comment type="caution">
    <text evidence="4">The sequence shown here is derived from an EMBL/GenBank/DDBJ whole genome shotgun (WGS) entry which is preliminary data.</text>
</comment>
<protein>
    <recommendedName>
        <fullName evidence="3">Protein kinase domain-containing protein</fullName>
    </recommendedName>
</protein>
<proteinExistence type="predicted"/>
<dbReference type="InterPro" id="IPR011009">
    <property type="entry name" value="Kinase-like_dom_sf"/>
</dbReference>
<feature type="compositionally biased region" description="Polar residues" evidence="2">
    <location>
        <begin position="178"/>
        <end position="188"/>
    </location>
</feature>